<organism evidence="2 3">
    <name type="scientific">Segatella buccae</name>
    <dbReference type="NCBI Taxonomy" id="28126"/>
    <lineage>
        <taxon>Bacteria</taxon>
        <taxon>Pseudomonadati</taxon>
        <taxon>Bacteroidota</taxon>
        <taxon>Bacteroidia</taxon>
        <taxon>Bacteroidales</taxon>
        <taxon>Prevotellaceae</taxon>
        <taxon>Segatella</taxon>
    </lineage>
</organism>
<proteinExistence type="predicted"/>
<evidence type="ECO:0000313" key="2">
    <source>
        <dbReference type="EMBL" id="SUB78871.1"/>
    </source>
</evidence>
<reference evidence="2 3" key="1">
    <citation type="submission" date="2018-06" db="EMBL/GenBank/DDBJ databases">
        <authorList>
            <consortium name="Pathogen Informatics"/>
            <person name="Doyle S."/>
        </authorList>
    </citation>
    <scope>NUCLEOTIDE SEQUENCE [LARGE SCALE GENOMIC DNA]</scope>
    <source>
        <strain evidence="2 3">NCTC13063</strain>
    </source>
</reference>
<evidence type="ECO:0000256" key="1">
    <source>
        <dbReference type="SAM" id="Phobius"/>
    </source>
</evidence>
<accession>A0AAQ1UFN8</accession>
<dbReference type="AlphaFoldDB" id="A0AAQ1UFN8"/>
<keyword evidence="1" id="KW-1133">Transmembrane helix</keyword>
<evidence type="ECO:0000313" key="3">
    <source>
        <dbReference type="Proteomes" id="UP000255283"/>
    </source>
</evidence>
<keyword evidence="1" id="KW-0472">Membrane</keyword>
<dbReference type="EMBL" id="UGTJ01000001">
    <property type="protein sequence ID" value="SUB78871.1"/>
    <property type="molecule type" value="Genomic_DNA"/>
</dbReference>
<sequence>MPTVKAGCGLHHLPFTRDKDTKFNQYVYVYNVKIYIFPLIRLDFIIIKYIFVPVFNGFARFSKIDFMRLVASCTNLFYWTGIKTAFKMELSIFGWSNEYMHRSHINKKRWKVSLRDAG</sequence>
<feature type="transmembrane region" description="Helical" evidence="1">
    <location>
        <begin position="34"/>
        <end position="59"/>
    </location>
</feature>
<keyword evidence="1" id="KW-0812">Transmembrane</keyword>
<comment type="caution">
    <text evidence="2">The sequence shown here is derived from an EMBL/GenBank/DDBJ whole genome shotgun (WGS) entry which is preliminary data.</text>
</comment>
<name>A0AAQ1UFN8_9BACT</name>
<dbReference type="Proteomes" id="UP000255283">
    <property type="component" value="Unassembled WGS sequence"/>
</dbReference>
<gene>
    <name evidence="2" type="ORF">NCTC13063_00122</name>
</gene>
<protein>
    <submittedName>
        <fullName evidence="2">Uncharacterized protein</fullName>
    </submittedName>
</protein>